<dbReference type="SMART" id="SM00454">
    <property type="entry name" value="SAM"/>
    <property type="match status" value="1"/>
</dbReference>
<dbReference type="InterPro" id="IPR013761">
    <property type="entry name" value="SAM/pointed_sf"/>
</dbReference>
<evidence type="ECO:0000256" key="7">
    <source>
        <dbReference type="ARBA" id="ARBA00073398"/>
    </source>
</evidence>
<feature type="compositionally biased region" description="Low complexity" evidence="9">
    <location>
        <begin position="868"/>
        <end position="891"/>
    </location>
</feature>
<dbReference type="InterPro" id="IPR040079">
    <property type="entry name" value="Glutathione_S-Trfase"/>
</dbReference>
<feature type="compositionally biased region" description="Basic and acidic residues" evidence="9">
    <location>
        <begin position="255"/>
        <end position="267"/>
    </location>
</feature>
<comment type="similarity">
    <text evidence="2">Belongs to the GST superfamily.</text>
</comment>
<evidence type="ECO:0000313" key="13">
    <source>
        <dbReference type="Proteomes" id="UP000678499"/>
    </source>
</evidence>
<evidence type="ECO:0000256" key="8">
    <source>
        <dbReference type="PROSITE-ProRule" id="PRU00192"/>
    </source>
</evidence>
<dbReference type="SUPFAM" id="SSF52833">
    <property type="entry name" value="Thioredoxin-like"/>
    <property type="match status" value="1"/>
</dbReference>
<evidence type="ECO:0000256" key="6">
    <source>
        <dbReference type="ARBA" id="ARBA00065890"/>
    </source>
</evidence>
<gene>
    <name evidence="12" type="ORF">NMOB1V02_LOCUS10625</name>
</gene>
<dbReference type="GO" id="GO:0001516">
    <property type="term" value="P:prostaglandin biosynthetic process"/>
    <property type="evidence" value="ECO:0007669"/>
    <property type="project" value="UniProtKB-UniPathway"/>
</dbReference>
<evidence type="ECO:0000256" key="2">
    <source>
        <dbReference type="ARBA" id="ARBA00007409"/>
    </source>
</evidence>
<feature type="region of interest" description="Disordered" evidence="9">
    <location>
        <begin position="826"/>
        <end position="962"/>
    </location>
</feature>
<evidence type="ECO:0000256" key="9">
    <source>
        <dbReference type="SAM" id="MobiDB-lite"/>
    </source>
</evidence>
<dbReference type="PANTHER" id="PTHR12782">
    <property type="entry name" value="MICROSOMAL PROSTAGLANDIN E SYNTHASE-2"/>
    <property type="match status" value="1"/>
</dbReference>
<feature type="compositionally biased region" description="Basic and acidic residues" evidence="9">
    <location>
        <begin position="522"/>
        <end position="533"/>
    </location>
</feature>
<dbReference type="SFLD" id="SFLDG01203">
    <property type="entry name" value="Prostaglandin_E_synthase_like1"/>
    <property type="match status" value="1"/>
</dbReference>
<keyword evidence="5" id="KW-0443">Lipid metabolism</keyword>
<dbReference type="GO" id="GO:0050220">
    <property type="term" value="F:prostaglandin-E synthase activity"/>
    <property type="evidence" value="ECO:0007669"/>
    <property type="project" value="InterPro"/>
</dbReference>
<feature type="region of interest" description="Disordered" evidence="9">
    <location>
        <begin position="198"/>
        <end position="274"/>
    </location>
</feature>
<dbReference type="PROSITE" id="PS50105">
    <property type="entry name" value="SAM_DOMAIN"/>
    <property type="match status" value="1"/>
</dbReference>
<dbReference type="InterPro" id="IPR001452">
    <property type="entry name" value="SH3_domain"/>
</dbReference>
<dbReference type="EMBL" id="CAJPEX010004667">
    <property type="protein sequence ID" value="CAG0923159.1"/>
    <property type="molecule type" value="Genomic_DNA"/>
</dbReference>
<name>A0A7R9BWT0_9CRUS</name>
<proteinExistence type="inferred from homology"/>
<dbReference type="SFLD" id="SFLDG01182">
    <property type="entry name" value="Prostaglandin_E_synthase_like"/>
    <property type="match status" value="1"/>
</dbReference>
<keyword evidence="13" id="KW-1185">Reference proteome</keyword>
<keyword evidence="3 8" id="KW-0728">SH3 domain</keyword>
<comment type="subunit">
    <text evidence="6">Interacts promiscuously (via SAM domain) with EPHA5, EPHA6, EPHA7, EPHA8, EPHB1, EPHB2, EPHB3 and EPHB4 (via SAM domain) (in vitro).</text>
</comment>
<dbReference type="InterPro" id="IPR058666">
    <property type="entry name" value="SASH1/NUB1_homeodomain"/>
</dbReference>
<dbReference type="Proteomes" id="UP000678499">
    <property type="component" value="Unassembled WGS sequence"/>
</dbReference>
<feature type="compositionally biased region" description="Basic and acidic residues" evidence="9">
    <location>
        <begin position="902"/>
        <end position="919"/>
    </location>
</feature>
<dbReference type="CDD" id="cd03197">
    <property type="entry name" value="GST_C_mPGES2"/>
    <property type="match status" value="1"/>
</dbReference>
<feature type="compositionally biased region" description="Basic and acidic residues" evidence="9">
    <location>
        <begin position="224"/>
        <end position="234"/>
    </location>
</feature>
<dbReference type="EMBL" id="OA886704">
    <property type="protein sequence ID" value="CAD7283007.1"/>
    <property type="molecule type" value="Genomic_DNA"/>
</dbReference>
<dbReference type="Gene3D" id="1.10.150.50">
    <property type="entry name" value="Transcription Factor, Ets-1"/>
    <property type="match status" value="1"/>
</dbReference>
<dbReference type="PROSITE" id="PS51354">
    <property type="entry name" value="GLUTAREDOXIN_2"/>
    <property type="match status" value="1"/>
</dbReference>
<feature type="domain" description="SAM" evidence="11">
    <location>
        <begin position="1"/>
        <end position="64"/>
    </location>
</feature>
<dbReference type="Gene3D" id="2.30.30.40">
    <property type="entry name" value="SH3 Domains"/>
    <property type="match status" value="1"/>
</dbReference>
<dbReference type="InterPro" id="IPR034335">
    <property type="entry name" value="PGES2_C"/>
</dbReference>
<dbReference type="PANTHER" id="PTHR12782:SF5">
    <property type="entry name" value="PROSTAGLANDIN E SYNTHASE 2"/>
    <property type="match status" value="1"/>
</dbReference>
<feature type="compositionally biased region" description="Basic and acidic residues" evidence="9">
    <location>
        <begin position="449"/>
        <end position="465"/>
    </location>
</feature>
<evidence type="ECO:0000259" key="10">
    <source>
        <dbReference type="PROSITE" id="PS50002"/>
    </source>
</evidence>
<feature type="compositionally biased region" description="Pro residues" evidence="9">
    <location>
        <begin position="943"/>
        <end position="956"/>
    </location>
</feature>
<dbReference type="Gene3D" id="1.20.1050.10">
    <property type="match status" value="1"/>
</dbReference>
<dbReference type="InterPro" id="IPR036282">
    <property type="entry name" value="Glutathione-S-Trfase_C_sf"/>
</dbReference>
<dbReference type="PROSITE" id="PS50002">
    <property type="entry name" value="SH3"/>
    <property type="match status" value="1"/>
</dbReference>
<feature type="region of interest" description="Disordered" evidence="9">
    <location>
        <begin position="703"/>
        <end position="732"/>
    </location>
</feature>
<feature type="domain" description="SH3" evidence="10">
    <location>
        <begin position="963"/>
        <end position="1029"/>
    </location>
</feature>
<dbReference type="SUPFAM" id="SSF50044">
    <property type="entry name" value="SH3-domain"/>
    <property type="match status" value="1"/>
</dbReference>
<dbReference type="Pfam" id="PF26285">
    <property type="entry name" value="SASH1_Homeodomain"/>
    <property type="match status" value="1"/>
</dbReference>
<reference evidence="12" key="1">
    <citation type="submission" date="2020-11" db="EMBL/GenBank/DDBJ databases">
        <authorList>
            <person name="Tran Van P."/>
        </authorList>
    </citation>
    <scope>NUCLEOTIDE SEQUENCE</scope>
</reference>
<feature type="compositionally biased region" description="Low complexity" evidence="9">
    <location>
        <begin position="239"/>
        <end position="252"/>
    </location>
</feature>
<dbReference type="InterPro" id="IPR036249">
    <property type="entry name" value="Thioredoxin-like_sf"/>
</dbReference>
<dbReference type="SFLD" id="SFLDS00019">
    <property type="entry name" value="Glutathione_Transferase_(cytos"/>
    <property type="match status" value="1"/>
</dbReference>
<evidence type="ECO:0000256" key="3">
    <source>
        <dbReference type="ARBA" id="ARBA00022443"/>
    </source>
</evidence>
<dbReference type="Gene3D" id="3.40.30.10">
    <property type="entry name" value="Glutaredoxin"/>
    <property type="match status" value="1"/>
</dbReference>
<dbReference type="GO" id="GO:0005739">
    <property type="term" value="C:mitochondrion"/>
    <property type="evidence" value="ECO:0007669"/>
    <property type="project" value="TreeGrafter"/>
</dbReference>
<dbReference type="OrthoDB" id="423541at2759"/>
<evidence type="ECO:0000256" key="5">
    <source>
        <dbReference type="ARBA" id="ARBA00023098"/>
    </source>
</evidence>
<evidence type="ECO:0000256" key="1">
    <source>
        <dbReference type="ARBA" id="ARBA00004496"/>
    </source>
</evidence>
<dbReference type="InterPro" id="IPR034334">
    <property type="entry name" value="PGES2"/>
</dbReference>
<comment type="subcellular location">
    <subcellularLocation>
        <location evidence="1">Cytoplasm</location>
    </subcellularLocation>
</comment>
<dbReference type="InterPro" id="IPR001660">
    <property type="entry name" value="SAM"/>
</dbReference>
<dbReference type="SUPFAM" id="SSF47616">
    <property type="entry name" value="GST C-terminal domain-like"/>
    <property type="match status" value="1"/>
</dbReference>
<protein>
    <recommendedName>
        <fullName evidence="7">Sterile alpha motif domain-containing protein 5</fullName>
    </recommendedName>
</protein>
<accession>A0A7R9BWT0</accession>
<dbReference type="Pfam" id="PF00536">
    <property type="entry name" value="SAM_1"/>
    <property type="match status" value="1"/>
</dbReference>
<organism evidence="12">
    <name type="scientific">Notodromas monacha</name>
    <dbReference type="NCBI Taxonomy" id="399045"/>
    <lineage>
        <taxon>Eukaryota</taxon>
        <taxon>Metazoa</taxon>
        <taxon>Ecdysozoa</taxon>
        <taxon>Arthropoda</taxon>
        <taxon>Crustacea</taxon>
        <taxon>Oligostraca</taxon>
        <taxon>Ostracoda</taxon>
        <taxon>Podocopa</taxon>
        <taxon>Podocopida</taxon>
        <taxon>Cypridocopina</taxon>
        <taxon>Cypridoidea</taxon>
        <taxon>Cyprididae</taxon>
        <taxon>Notodromas</taxon>
    </lineage>
</organism>
<dbReference type="Pfam" id="PF00462">
    <property type="entry name" value="Glutaredoxin"/>
    <property type="match status" value="1"/>
</dbReference>
<feature type="compositionally biased region" description="Basic and acidic residues" evidence="9">
    <location>
        <begin position="495"/>
        <end position="507"/>
    </location>
</feature>
<dbReference type="Pfam" id="PF07653">
    <property type="entry name" value="SH3_2"/>
    <property type="match status" value="1"/>
</dbReference>
<feature type="compositionally biased region" description="Low complexity" evidence="9">
    <location>
        <begin position="466"/>
        <end position="482"/>
    </location>
</feature>
<sequence>MGNIVKDWLHSLKLRMYAESFIENGYDDLEICKQIGPADLDAIGVFNYAHRSAILDAVRLMREEGAASVYFTLEEVLKKGGKCDCGAGPNDPCKCRISEEKSDEVGQTKDGSPVRHRMHEQDLQATIEKLLYQDCIDLSVPPYTRSDGKAGTIEGLASRYADQLQTFYADVLDKVELIRGQVWAKKAESLRSRRRMAELSEATKAQKPQNTEGAASLSSVESIASDKARGKPSDESENGLGSSSAASSLAALQVESHEKPSNQESGRDSSNSDGFYNPGKYMPSSCLSDAEGEEIYGYRYSLLMPGCRPPPVHTYTGTSDVCCPGMGMPSYSHELLSAPCFCNCGDPNSAGPLDDRRAPVEPCACVHCVAKAPQPVAHAINKKTRNSTLSRFFRTLRVAKRGSNSKKAEASHFTTSNGFETVAADPLITPMPPTLPVSSLQNTCLPPLPHERKPVANATRDDYHPSDVSSSGSSCASGGPLSESRETVLTGSKSEGAKAEEEKDDGKPGLGAPNRQQQGTGGKDEQPAEPDSRRLFRQAHYLSGYLSEMDADDVYRYRCSYISPSPLRLSSNNPAAYSSMGDICYQVGLRGYESELRSPCMPPACYCGYPLGCGDHAASMNPCQNPPRSTAGRPSHAPQGNICLHPMQIQGRNATSGMQQCMHPHLHAAGAHNALCASNSGAHPATKKRNSALARIFPTLRASKKGPSGVKRGKQQKTAGETEGFRRCPDDTVAADPLIQPTITDWNEAPRMPLRNLNYALDACDDRHSDPGTHDGHHYAVPMVGAPAQMMSCTGCSVEPNVEYYPSGRISISEAVHRYKEIERKKKEKYPASHVQQQQHHHQHQQQRLPVSNAAVSPVAHERTDSDSTSNFSSMNPPSSPPSESGSSTHPLLPPSSGRSSFSEDRMSVFGADRRKRDGSGNAATRTKGVWSYRRTALDDTASPPPSPAPVSPPQQSPNGNITPIAYAKALRSSRFGSAVPGMQQQGRLEFQKGDTIEVLWSNGTGEWMGRCMGKMGWFPASLVMLISPIIGVVESCVASSLLISFKFGMNRCAKLAVSIAEVGVRNRRPVVEMRRQLGTTSAPVSLLSKFSKQAGLAVAVGGVAGGLFALNEYRRSHNRAVLSTYDQAMFRMNVADAPSFKPTWSVNDAVAGNPLDVKITLYQYQTCPFCCKVRVFMDYFGLPYDVVEVNPVMRKELRWSKHWSKVPIVLAHQKGSDSVQQMNDSSMIISALTSLMLEKKEGREIRTIEAMAETFPYVAEEKNGKLVQEVMNKYFIMFDGIPMGKTKEDLQEERMWRKWADEVLVHVLSPNVYRTFDEALQAFNWFSEWGHWRENFSSERFVVYVGATAMYFIGKRLKRRHGLKDDVRISLYDEARFFTRHLKRKKTPFLGGDAPNLGDLAIYGVLTAIEGCDAFRDLLANTDIGPWYERMRDQVINHRGAALLA</sequence>
<dbReference type="InterPro" id="IPR002109">
    <property type="entry name" value="Glutaredoxin"/>
</dbReference>
<evidence type="ECO:0000259" key="11">
    <source>
        <dbReference type="PROSITE" id="PS50105"/>
    </source>
</evidence>
<dbReference type="InterPro" id="IPR036028">
    <property type="entry name" value="SH3-like_dom_sf"/>
</dbReference>
<dbReference type="SUPFAM" id="SSF47769">
    <property type="entry name" value="SAM/Pointed domain"/>
    <property type="match status" value="1"/>
</dbReference>
<dbReference type="UniPathway" id="UPA00662"/>
<feature type="compositionally biased region" description="Polar residues" evidence="9">
    <location>
        <begin position="206"/>
        <end position="222"/>
    </location>
</feature>
<dbReference type="FunFam" id="1.10.150.50:FF:000055">
    <property type="entry name" value="Sterile alpha motif domain containing 5"/>
    <property type="match status" value="1"/>
</dbReference>
<evidence type="ECO:0000256" key="4">
    <source>
        <dbReference type="ARBA" id="ARBA00022490"/>
    </source>
</evidence>
<keyword evidence="4" id="KW-0963">Cytoplasm</keyword>
<evidence type="ECO:0000313" key="12">
    <source>
        <dbReference type="EMBL" id="CAD7283007.1"/>
    </source>
</evidence>
<feature type="region of interest" description="Disordered" evidence="9">
    <location>
        <begin position="433"/>
        <end position="533"/>
    </location>
</feature>